<dbReference type="PROSITE" id="PS01124">
    <property type="entry name" value="HTH_ARAC_FAMILY_2"/>
    <property type="match status" value="1"/>
</dbReference>
<dbReference type="PRINTS" id="PR00032">
    <property type="entry name" value="HTHARAC"/>
</dbReference>
<evidence type="ECO:0000313" key="5">
    <source>
        <dbReference type="EMBL" id="MBB6670681.1"/>
    </source>
</evidence>
<dbReference type="InterPro" id="IPR037923">
    <property type="entry name" value="HTH-like"/>
</dbReference>
<proteinExistence type="predicted"/>
<keyword evidence="1" id="KW-0805">Transcription regulation</keyword>
<dbReference type="SMART" id="SM00342">
    <property type="entry name" value="HTH_ARAC"/>
    <property type="match status" value="1"/>
</dbReference>
<evidence type="ECO:0000256" key="2">
    <source>
        <dbReference type="ARBA" id="ARBA00023125"/>
    </source>
</evidence>
<evidence type="ECO:0000256" key="3">
    <source>
        <dbReference type="ARBA" id="ARBA00023163"/>
    </source>
</evidence>
<evidence type="ECO:0000259" key="4">
    <source>
        <dbReference type="PROSITE" id="PS01124"/>
    </source>
</evidence>
<dbReference type="AlphaFoldDB" id="A0A7X0RQL5"/>
<sequence>MKANESAWVSRAFVPERSPSLVTYDSVHHYASPAYGTIFAGHFNEADRYVTNRPEGMADWLLVYTLEGEGYFRTPSGETRCTAGDVCLLRGGVPHQYGTAPECRWNLIWSHFPYLTETKYVPDADLLRISLGDEHSRNRVYRALRNVLQDSRERRSLWEQLCENEIRGVLLLMAEQSRKKADPRVEETLHYLSRHMGDTLRVEEIARAIGLSASRLSHLFKQETGSTLMDTLNEMRIRQAALLMKLSGRTATEAATDVGFRNYNHFASVFRRQMGVNPGEYRRLHHPASFFHA</sequence>
<dbReference type="InterPro" id="IPR018060">
    <property type="entry name" value="HTH_AraC"/>
</dbReference>
<keyword evidence="3" id="KW-0804">Transcription</keyword>
<dbReference type="SUPFAM" id="SSF51215">
    <property type="entry name" value="Regulatory protein AraC"/>
    <property type="match status" value="1"/>
</dbReference>
<dbReference type="Pfam" id="PF12833">
    <property type="entry name" value="HTH_18"/>
    <property type="match status" value="1"/>
</dbReference>
<protein>
    <submittedName>
        <fullName evidence="5">Helix-turn-helix domain-containing protein</fullName>
    </submittedName>
</protein>
<comment type="caution">
    <text evidence="5">The sequence shown here is derived from an EMBL/GenBank/DDBJ whole genome shotgun (WGS) entry which is preliminary data.</text>
</comment>
<gene>
    <name evidence="5" type="ORF">H7C19_08260</name>
</gene>
<evidence type="ECO:0000313" key="6">
    <source>
        <dbReference type="Proteomes" id="UP000547209"/>
    </source>
</evidence>
<dbReference type="Pfam" id="PF02311">
    <property type="entry name" value="AraC_binding"/>
    <property type="match status" value="1"/>
</dbReference>
<name>A0A7X0RQL5_9BACL</name>
<accession>A0A7X0RQL5</accession>
<dbReference type="Gene3D" id="1.10.10.60">
    <property type="entry name" value="Homeodomain-like"/>
    <property type="match status" value="2"/>
</dbReference>
<dbReference type="InterPro" id="IPR020449">
    <property type="entry name" value="Tscrpt_reg_AraC-type_HTH"/>
</dbReference>
<dbReference type="GO" id="GO:0003700">
    <property type="term" value="F:DNA-binding transcription factor activity"/>
    <property type="evidence" value="ECO:0007669"/>
    <property type="project" value="InterPro"/>
</dbReference>
<dbReference type="InterPro" id="IPR003313">
    <property type="entry name" value="AraC-bd"/>
</dbReference>
<reference evidence="5 6" key="1">
    <citation type="submission" date="2020-08" db="EMBL/GenBank/DDBJ databases">
        <title>Cohnella phylogeny.</title>
        <authorList>
            <person name="Dunlap C."/>
        </authorList>
    </citation>
    <scope>NUCLEOTIDE SEQUENCE [LARGE SCALE GENOMIC DNA]</scope>
    <source>
        <strain evidence="5 6">DSM 28246</strain>
    </source>
</reference>
<evidence type="ECO:0000256" key="1">
    <source>
        <dbReference type="ARBA" id="ARBA00023015"/>
    </source>
</evidence>
<dbReference type="GO" id="GO:0043565">
    <property type="term" value="F:sequence-specific DNA binding"/>
    <property type="evidence" value="ECO:0007669"/>
    <property type="project" value="InterPro"/>
</dbReference>
<dbReference type="InterPro" id="IPR009057">
    <property type="entry name" value="Homeodomain-like_sf"/>
</dbReference>
<keyword evidence="2" id="KW-0238">DNA-binding</keyword>
<dbReference type="SUPFAM" id="SSF46689">
    <property type="entry name" value="Homeodomain-like"/>
    <property type="match status" value="2"/>
</dbReference>
<dbReference type="PANTHER" id="PTHR43280:SF2">
    <property type="entry name" value="HTH-TYPE TRANSCRIPTIONAL REGULATOR EXSA"/>
    <property type="match status" value="1"/>
</dbReference>
<dbReference type="Gene3D" id="2.60.120.280">
    <property type="entry name" value="Regulatory protein AraC"/>
    <property type="match status" value="1"/>
</dbReference>
<feature type="domain" description="HTH araC/xylS-type" evidence="4">
    <location>
        <begin position="186"/>
        <end position="284"/>
    </location>
</feature>
<dbReference type="EMBL" id="JACJVP010000011">
    <property type="protein sequence ID" value="MBB6670681.1"/>
    <property type="molecule type" value="Genomic_DNA"/>
</dbReference>
<dbReference type="Proteomes" id="UP000547209">
    <property type="component" value="Unassembled WGS sequence"/>
</dbReference>
<organism evidence="5 6">
    <name type="scientific">Cohnella nanjingensis</name>
    <dbReference type="NCBI Taxonomy" id="1387779"/>
    <lineage>
        <taxon>Bacteria</taxon>
        <taxon>Bacillati</taxon>
        <taxon>Bacillota</taxon>
        <taxon>Bacilli</taxon>
        <taxon>Bacillales</taxon>
        <taxon>Paenibacillaceae</taxon>
        <taxon>Cohnella</taxon>
    </lineage>
</organism>
<keyword evidence="6" id="KW-1185">Reference proteome</keyword>
<dbReference type="PANTHER" id="PTHR43280">
    <property type="entry name" value="ARAC-FAMILY TRANSCRIPTIONAL REGULATOR"/>
    <property type="match status" value="1"/>
</dbReference>